<keyword evidence="3" id="KW-0813">Transport</keyword>
<dbReference type="GO" id="GO:0005737">
    <property type="term" value="C:cytoplasm"/>
    <property type="evidence" value="ECO:0007669"/>
    <property type="project" value="InterPro"/>
</dbReference>
<evidence type="ECO:0000313" key="12">
    <source>
        <dbReference type="EMBL" id="KAH3852511.1"/>
    </source>
</evidence>
<evidence type="ECO:0000256" key="3">
    <source>
        <dbReference type="ARBA" id="ARBA00022448"/>
    </source>
</evidence>
<dbReference type="SUPFAM" id="SSF52058">
    <property type="entry name" value="L domain-like"/>
    <property type="match status" value="1"/>
</dbReference>
<evidence type="ECO:0000256" key="9">
    <source>
        <dbReference type="SAM" id="MobiDB-lite"/>
    </source>
</evidence>
<dbReference type="Gene3D" id="3.80.10.10">
    <property type="entry name" value="Ribonuclease Inhibitor"/>
    <property type="match status" value="1"/>
</dbReference>
<dbReference type="Pfam" id="PF03943">
    <property type="entry name" value="TAP_C"/>
    <property type="match status" value="1"/>
</dbReference>
<dbReference type="InterPro" id="IPR035979">
    <property type="entry name" value="RBD_domain_sf"/>
</dbReference>
<dbReference type="InterPro" id="IPR009060">
    <property type="entry name" value="UBA-like_sf"/>
</dbReference>
<dbReference type="InterPro" id="IPR032710">
    <property type="entry name" value="NTF2-like_dom_sf"/>
</dbReference>
<evidence type="ECO:0000256" key="7">
    <source>
        <dbReference type="ARBA" id="ARBA00022884"/>
    </source>
</evidence>
<reference evidence="12" key="1">
    <citation type="journal article" date="2019" name="bioRxiv">
        <title>The Genome of the Zebra Mussel, Dreissena polymorpha: A Resource for Invasive Species Research.</title>
        <authorList>
            <person name="McCartney M.A."/>
            <person name="Auch B."/>
            <person name="Kono T."/>
            <person name="Mallez S."/>
            <person name="Zhang Y."/>
            <person name="Obille A."/>
            <person name="Becker A."/>
            <person name="Abrahante J.E."/>
            <person name="Garbe J."/>
            <person name="Badalamenti J.P."/>
            <person name="Herman A."/>
            <person name="Mangelson H."/>
            <person name="Liachko I."/>
            <person name="Sullivan S."/>
            <person name="Sone E.D."/>
            <person name="Koren S."/>
            <person name="Silverstein K.A.T."/>
            <person name="Beckman K.B."/>
            <person name="Gohl D.M."/>
        </authorList>
    </citation>
    <scope>NUCLEOTIDE SEQUENCE</scope>
    <source>
        <strain evidence="12">Duluth1</strain>
        <tissue evidence="12">Whole animal</tissue>
    </source>
</reference>
<feature type="region of interest" description="Disordered" evidence="9">
    <location>
        <begin position="573"/>
        <end position="593"/>
    </location>
</feature>
<dbReference type="InterPro" id="IPR015245">
    <property type="entry name" value="Tap_RNA-bd"/>
</dbReference>
<dbReference type="InterPro" id="IPR002075">
    <property type="entry name" value="NTF2_dom"/>
</dbReference>
<comment type="similarity">
    <text evidence="2">Belongs to the NXF family.</text>
</comment>
<evidence type="ECO:0000256" key="8">
    <source>
        <dbReference type="ARBA" id="ARBA00023242"/>
    </source>
</evidence>
<feature type="compositionally biased region" description="Gly residues" evidence="9">
    <location>
        <begin position="7"/>
        <end position="16"/>
    </location>
</feature>
<dbReference type="Gene3D" id="1.10.8.10">
    <property type="entry name" value="DNA helicase RuvA subunit, C-terminal domain"/>
    <property type="match status" value="1"/>
</dbReference>
<comment type="subcellular location">
    <subcellularLocation>
        <location evidence="1">Nucleus</location>
        <location evidence="1">Nucleoplasm</location>
    </subcellularLocation>
</comment>
<dbReference type="Pfam" id="PF09162">
    <property type="entry name" value="Tap-RNA_bind"/>
    <property type="match status" value="1"/>
</dbReference>
<keyword evidence="8" id="KW-0539">Nucleus</keyword>
<dbReference type="InterPro" id="IPR032675">
    <property type="entry name" value="LRR_dom_sf"/>
</dbReference>
<feature type="domain" description="NTF2" evidence="10">
    <location>
        <begin position="398"/>
        <end position="565"/>
    </location>
</feature>
<dbReference type="SUPFAM" id="SSF54928">
    <property type="entry name" value="RNA-binding domain, RBD"/>
    <property type="match status" value="1"/>
</dbReference>
<keyword evidence="5" id="KW-0677">Repeat</keyword>
<dbReference type="GO" id="GO:0005635">
    <property type="term" value="C:nuclear envelope"/>
    <property type="evidence" value="ECO:0007669"/>
    <property type="project" value="UniProtKB-ARBA"/>
</dbReference>
<evidence type="ECO:0000259" key="10">
    <source>
        <dbReference type="PROSITE" id="PS50177"/>
    </source>
</evidence>
<keyword evidence="6" id="KW-0509">mRNA transport</keyword>
<dbReference type="CDD" id="cd14342">
    <property type="entry name" value="UBA_TAP-C"/>
    <property type="match status" value="1"/>
</dbReference>
<keyword evidence="4" id="KW-0433">Leucine-rich repeat</keyword>
<dbReference type="Pfam" id="PF22602">
    <property type="entry name" value="NXF_NTF2"/>
    <property type="match status" value="1"/>
</dbReference>
<dbReference type="FunFam" id="3.80.10.10:FF:000384">
    <property type="entry name" value="Nuclear RNA export factor 1"/>
    <property type="match status" value="1"/>
</dbReference>
<accession>A0A9D4R2C6</accession>
<dbReference type="InterPro" id="IPR057125">
    <property type="entry name" value="NXF1/2/3/5-like_LRR"/>
</dbReference>
<dbReference type="AlphaFoldDB" id="A0A9D4R2C6"/>
<evidence type="ECO:0000256" key="5">
    <source>
        <dbReference type="ARBA" id="ARBA00022737"/>
    </source>
</evidence>
<dbReference type="PROSITE" id="PS50177">
    <property type="entry name" value="NTF2_DOMAIN"/>
    <property type="match status" value="1"/>
</dbReference>
<feature type="compositionally biased region" description="Gly residues" evidence="9">
    <location>
        <begin position="45"/>
        <end position="64"/>
    </location>
</feature>
<dbReference type="InterPro" id="IPR018222">
    <property type="entry name" value="Nuclear_transport_factor_2_euk"/>
</dbReference>
<protein>
    <submittedName>
        <fullName evidence="12">Uncharacterized protein</fullName>
    </submittedName>
</protein>
<dbReference type="GO" id="GO:0005654">
    <property type="term" value="C:nucleoplasm"/>
    <property type="evidence" value="ECO:0007669"/>
    <property type="project" value="UniProtKB-SubCell"/>
</dbReference>
<dbReference type="GO" id="GO:0003723">
    <property type="term" value="F:RNA binding"/>
    <property type="evidence" value="ECO:0007669"/>
    <property type="project" value="UniProtKB-KW"/>
</dbReference>
<feature type="non-terminal residue" evidence="12">
    <location>
        <position position="661"/>
    </location>
</feature>
<evidence type="ECO:0000256" key="4">
    <source>
        <dbReference type="ARBA" id="ARBA00022614"/>
    </source>
</evidence>
<evidence type="ECO:0000256" key="2">
    <source>
        <dbReference type="ARBA" id="ARBA00009285"/>
    </source>
</evidence>
<dbReference type="Pfam" id="PF24048">
    <property type="entry name" value="LRR_NXF1-5"/>
    <property type="match status" value="1"/>
</dbReference>
<evidence type="ECO:0000259" key="11">
    <source>
        <dbReference type="PROSITE" id="PS51281"/>
    </source>
</evidence>
<dbReference type="SUPFAM" id="SSF46934">
    <property type="entry name" value="UBA-like"/>
    <property type="match status" value="1"/>
</dbReference>
<dbReference type="PROSITE" id="PS51450">
    <property type="entry name" value="LRR"/>
    <property type="match status" value="2"/>
</dbReference>
<evidence type="ECO:0000313" key="13">
    <source>
        <dbReference type="Proteomes" id="UP000828390"/>
    </source>
</evidence>
<evidence type="ECO:0000256" key="1">
    <source>
        <dbReference type="ARBA" id="ARBA00004642"/>
    </source>
</evidence>
<reference evidence="12" key="2">
    <citation type="submission" date="2020-11" db="EMBL/GenBank/DDBJ databases">
        <authorList>
            <person name="McCartney M.A."/>
            <person name="Auch B."/>
            <person name="Kono T."/>
            <person name="Mallez S."/>
            <person name="Becker A."/>
            <person name="Gohl D.M."/>
            <person name="Silverstein K.A.T."/>
            <person name="Koren S."/>
            <person name="Bechman K.B."/>
            <person name="Herman A."/>
            <person name="Abrahante J.E."/>
            <person name="Garbe J."/>
        </authorList>
    </citation>
    <scope>NUCLEOTIDE SEQUENCE</scope>
    <source>
        <strain evidence="12">Duluth1</strain>
        <tissue evidence="12">Whole animal</tissue>
    </source>
</reference>
<keyword evidence="7" id="KW-0694">RNA-binding</keyword>
<dbReference type="Gene3D" id="3.30.70.330">
    <property type="match status" value="1"/>
</dbReference>
<gene>
    <name evidence="12" type="ORF">DPMN_095021</name>
</gene>
<keyword evidence="13" id="KW-1185">Reference proteome</keyword>
<dbReference type="PROSITE" id="PS51281">
    <property type="entry name" value="TAP_C"/>
    <property type="match status" value="1"/>
</dbReference>
<feature type="compositionally biased region" description="Low complexity" evidence="9">
    <location>
        <begin position="25"/>
        <end position="44"/>
    </location>
</feature>
<name>A0A9D4R2C6_DREPO</name>
<dbReference type="Proteomes" id="UP000828390">
    <property type="component" value="Unassembled WGS sequence"/>
</dbReference>
<dbReference type="InterPro" id="IPR030217">
    <property type="entry name" value="NXF_fam"/>
</dbReference>
<dbReference type="PANTHER" id="PTHR10662">
    <property type="entry name" value="NUCLEAR RNA EXPORT FACTOR"/>
    <property type="match status" value="1"/>
</dbReference>
<evidence type="ECO:0000256" key="6">
    <source>
        <dbReference type="ARBA" id="ARBA00022816"/>
    </source>
</evidence>
<dbReference type="Gene3D" id="3.10.450.50">
    <property type="match status" value="1"/>
</dbReference>
<dbReference type="SUPFAM" id="SSF54427">
    <property type="entry name" value="NTF2-like"/>
    <property type="match status" value="1"/>
</dbReference>
<dbReference type="EMBL" id="JAIWYP010000003">
    <property type="protein sequence ID" value="KAH3852511.1"/>
    <property type="molecule type" value="Genomic_DNA"/>
</dbReference>
<organism evidence="12 13">
    <name type="scientific">Dreissena polymorpha</name>
    <name type="common">Zebra mussel</name>
    <name type="synonym">Mytilus polymorpha</name>
    <dbReference type="NCBI Taxonomy" id="45954"/>
    <lineage>
        <taxon>Eukaryota</taxon>
        <taxon>Metazoa</taxon>
        <taxon>Spiralia</taxon>
        <taxon>Lophotrochozoa</taxon>
        <taxon>Mollusca</taxon>
        <taxon>Bivalvia</taxon>
        <taxon>Autobranchia</taxon>
        <taxon>Heteroconchia</taxon>
        <taxon>Euheterodonta</taxon>
        <taxon>Imparidentia</taxon>
        <taxon>Neoheterodontei</taxon>
        <taxon>Myida</taxon>
        <taxon>Dreissenoidea</taxon>
        <taxon>Dreissenidae</taxon>
        <taxon>Dreissena</taxon>
    </lineage>
</organism>
<dbReference type="PANTHER" id="PTHR10662:SF22">
    <property type="entry name" value="NUCLEAR RNA EXPORT FACTOR 1"/>
    <property type="match status" value="1"/>
</dbReference>
<feature type="region of interest" description="Disordered" evidence="9">
    <location>
        <begin position="1"/>
        <end position="110"/>
    </location>
</feature>
<dbReference type="InterPro" id="IPR001611">
    <property type="entry name" value="Leu-rich_rpt"/>
</dbReference>
<dbReference type="InterPro" id="IPR005637">
    <property type="entry name" value="TAP_C_dom"/>
</dbReference>
<dbReference type="InterPro" id="IPR012677">
    <property type="entry name" value="Nucleotide-bd_a/b_plait_sf"/>
</dbReference>
<dbReference type="FunFam" id="1.10.8.10:FF:000018">
    <property type="entry name" value="Nuclear RNA export factor 1"/>
    <property type="match status" value="1"/>
</dbReference>
<comment type="caution">
    <text evidence="12">The sequence shown here is derived from an EMBL/GenBank/DDBJ whole genome shotgun (WGS) entry which is preliminary data.</text>
</comment>
<feature type="domain" description="TAP-C" evidence="11">
    <location>
        <begin position="608"/>
        <end position="661"/>
    </location>
</feature>
<dbReference type="FunFam" id="3.10.450.50:FF:000004">
    <property type="entry name" value="Nuclear RNA export factor 1"/>
    <property type="match status" value="1"/>
</dbReference>
<dbReference type="GO" id="GO:0016973">
    <property type="term" value="P:poly(A)+ mRNA export from nucleus"/>
    <property type="evidence" value="ECO:0007669"/>
    <property type="project" value="TreeGrafter"/>
</dbReference>
<proteinExistence type="inferred from homology"/>
<dbReference type="SMART" id="SM00804">
    <property type="entry name" value="TAP_C"/>
    <property type="match status" value="1"/>
</dbReference>
<sequence length="661" mass="73688">HDDRWSRGGGGGGGGYMRSRGRGNFRGNNRRFQSQRGGYSSNYRGGRGGFRGRGRGGDSFGPGPGARLDEEGDETMGDFMDRGAERYNPYGRPSRGNVRGNLRFDNRNKSAPDRGTFRRLGLPIDSRGGGESEWFKILIPWGKKADKEFILKQINTHIDTPFVPTYFHFEDKAAVFYVNDGRAADAIRSISKQITMPNGYKMTILVKGSYPPNIPMGDDEIQKLKVAMSSRYDPTTKALNLSSLHSDGELSKHELYMALARAQVMSNVVKIITENIPELCSLDLSNNKLLNLEHLYSLVPATADMKVLNLSNNKLHALEDLRKLQSWKLDWLTLTGNPLCDKFNDQATYVSAVRKLFPKLQKLDNNDLPPAITFDIEARTDLPKSQDSYFPSEDIKVVAVKFLKDYFHVYDSDDRQGLAPAYHETAMFSLSTAYNGAVQNKYVPPISTTYNGAVQNKQMSLNAYIDGSRNLIKGSKDISRKLKTLKLGPKIVAQLCLLPKSLHDPNSFIVDVNFASPEMMSFTIQGVFKEVDSKMDRPPIRAFSRTFVTVPRGAGMQIVNDMLTVTNASPDQVQSAFKNPAPTPSSSPVPQSSPANPFVKFEVAVLTDLQKQMVASFMNDSRMNSEWSLKCLAQNGWEYEQAGKNFLELQQKGLIPAEAFS</sequence>